<evidence type="ECO:0000256" key="1">
    <source>
        <dbReference type="SAM" id="MobiDB-lite"/>
    </source>
</evidence>
<gene>
    <name evidence="2" type="ORF">J3D65DRAFT_207631</name>
</gene>
<dbReference type="RefSeq" id="XP_066658550.1">
    <property type="nucleotide sequence ID" value="XM_066794466.1"/>
</dbReference>
<dbReference type="GeneID" id="92027372"/>
<evidence type="ECO:0000313" key="3">
    <source>
        <dbReference type="Proteomes" id="UP001360953"/>
    </source>
</evidence>
<evidence type="ECO:0008006" key="4">
    <source>
        <dbReference type="Google" id="ProtNLM"/>
    </source>
</evidence>
<proteinExistence type="predicted"/>
<dbReference type="Proteomes" id="UP001360953">
    <property type="component" value="Unassembled WGS sequence"/>
</dbReference>
<comment type="caution">
    <text evidence="2">The sequence shown here is derived from an EMBL/GenBank/DDBJ whole genome shotgun (WGS) entry which is preliminary data.</text>
</comment>
<feature type="compositionally biased region" description="Basic and acidic residues" evidence="1">
    <location>
        <begin position="114"/>
        <end position="139"/>
    </location>
</feature>
<sequence>MLGGSDGYKRSFRVFCLPACLPACLPGGFVTRLLSLAILAPWPSSHPVLSHLLVSERRTGSEQANIMTWRRFRRLHIFVVVTPQRERDSIQLASPPSHPKPPSSQSVHCLCPRTQERTHSRRSPQHDTTQHTRRTEFTDRASPPSLTRHGHQSLLCWPSRNKTKFLACQQTHRCLRTASVC</sequence>
<organism evidence="2 3">
    <name type="scientific">Phyllosticta citribraziliensis</name>
    <dbReference type="NCBI Taxonomy" id="989973"/>
    <lineage>
        <taxon>Eukaryota</taxon>
        <taxon>Fungi</taxon>
        <taxon>Dikarya</taxon>
        <taxon>Ascomycota</taxon>
        <taxon>Pezizomycotina</taxon>
        <taxon>Dothideomycetes</taxon>
        <taxon>Dothideomycetes incertae sedis</taxon>
        <taxon>Botryosphaeriales</taxon>
        <taxon>Phyllostictaceae</taxon>
        <taxon>Phyllosticta</taxon>
    </lineage>
</organism>
<feature type="region of interest" description="Disordered" evidence="1">
    <location>
        <begin position="88"/>
        <end position="151"/>
    </location>
</feature>
<protein>
    <recommendedName>
        <fullName evidence="4">Secreted protein</fullName>
    </recommendedName>
</protein>
<keyword evidence="3" id="KW-1185">Reference proteome</keyword>
<name>A0ABR1M3U2_9PEZI</name>
<evidence type="ECO:0000313" key="2">
    <source>
        <dbReference type="EMBL" id="KAK7542257.1"/>
    </source>
</evidence>
<accession>A0ABR1M3U2</accession>
<dbReference type="EMBL" id="JBBPEH010000002">
    <property type="protein sequence ID" value="KAK7542257.1"/>
    <property type="molecule type" value="Genomic_DNA"/>
</dbReference>
<reference evidence="2 3" key="1">
    <citation type="submission" date="2024-04" db="EMBL/GenBank/DDBJ databases">
        <title>Phyllosticta paracitricarpa is synonymous to the EU quarantine fungus P. citricarpa based on phylogenomic analyses.</title>
        <authorList>
            <consortium name="Lawrence Berkeley National Laboratory"/>
            <person name="Van ingen-buijs V.A."/>
            <person name="Van westerhoven A.C."/>
            <person name="Haridas S."/>
            <person name="Skiadas P."/>
            <person name="Martin F."/>
            <person name="Groenewald J.Z."/>
            <person name="Crous P.W."/>
            <person name="Seidl M.F."/>
        </authorList>
    </citation>
    <scope>NUCLEOTIDE SEQUENCE [LARGE SCALE GENOMIC DNA]</scope>
    <source>
        <strain evidence="2 3">CPC 17464</strain>
    </source>
</reference>